<dbReference type="InterPro" id="IPR013840">
    <property type="entry name" value="DNAligase_N"/>
</dbReference>
<dbReference type="GO" id="GO:0003911">
    <property type="term" value="F:DNA ligase (NAD+) activity"/>
    <property type="evidence" value="ECO:0007669"/>
    <property type="project" value="UniProtKB-EC"/>
</dbReference>
<dbReference type="Gene3D" id="6.20.10.30">
    <property type="match status" value="1"/>
</dbReference>
<dbReference type="NCBIfam" id="NF005932">
    <property type="entry name" value="PRK07956.1"/>
    <property type="match status" value="1"/>
</dbReference>
<dbReference type="InterPro" id="IPR010994">
    <property type="entry name" value="RuvA_2-like"/>
</dbReference>
<gene>
    <name evidence="13" type="ORF">METZ01_LOCUS143976</name>
</gene>
<organism evidence="13">
    <name type="scientific">marine metagenome</name>
    <dbReference type="NCBI Taxonomy" id="408172"/>
    <lineage>
        <taxon>unclassified sequences</taxon>
        <taxon>metagenomes</taxon>
        <taxon>ecological metagenomes</taxon>
    </lineage>
</organism>
<dbReference type="GO" id="GO:0005829">
    <property type="term" value="C:cytosol"/>
    <property type="evidence" value="ECO:0007669"/>
    <property type="project" value="TreeGrafter"/>
</dbReference>
<keyword evidence="8" id="KW-0460">Magnesium</keyword>
<evidence type="ECO:0000256" key="11">
    <source>
        <dbReference type="ARBA" id="ARBA00034005"/>
    </source>
</evidence>
<dbReference type="SUPFAM" id="SSF56091">
    <property type="entry name" value="DNA ligase/mRNA capping enzyme, catalytic domain"/>
    <property type="match status" value="1"/>
</dbReference>
<dbReference type="EC" id="6.5.1.2" evidence="2"/>
<dbReference type="PANTHER" id="PTHR23389">
    <property type="entry name" value="CHROMOSOME TRANSMISSION FIDELITY FACTOR 18"/>
    <property type="match status" value="1"/>
</dbReference>
<keyword evidence="4" id="KW-0235">DNA replication</keyword>
<dbReference type="SUPFAM" id="SSF50249">
    <property type="entry name" value="Nucleic acid-binding proteins"/>
    <property type="match status" value="1"/>
</dbReference>
<keyword evidence="10" id="KW-0234">DNA repair</keyword>
<dbReference type="FunFam" id="3.30.470.30:FF:000001">
    <property type="entry name" value="DNA ligase"/>
    <property type="match status" value="1"/>
</dbReference>
<keyword evidence="3" id="KW-0436">Ligase</keyword>
<dbReference type="Gene3D" id="1.10.150.20">
    <property type="entry name" value="5' to 3' exonuclease, C-terminal subdomain"/>
    <property type="match status" value="1"/>
</dbReference>
<dbReference type="InterPro" id="IPR012340">
    <property type="entry name" value="NA-bd_OB-fold"/>
</dbReference>
<dbReference type="InterPro" id="IPR013839">
    <property type="entry name" value="DNAligase_adenylation"/>
</dbReference>
<dbReference type="GO" id="GO:0006281">
    <property type="term" value="P:DNA repair"/>
    <property type="evidence" value="ECO:0007669"/>
    <property type="project" value="UniProtKB-KW"/>
</dbReference>
<protein>
    <recommendedName>
        <fullName evidence="2">DNA ligase (NAD(+))</fullName>
        <ecNumber evidence="2">6.5.1.2</ecNumber>
    </recommendedName>
</protein>
<sequence length="488" mass="55046">VIDQNLKKKLEKISSEISYHNDLYYNKDNPGIADADYDRLVSEFKELLKNNPGIIIKNNPLNIIGGVASELFTKFNHPTPMLSLDNAMNVNDLVNFEKKINNFLKDYDDQIEYSIEPKIDGLSINLIYIKGKLNIGATRGNGQIGEVITSNVLTIKDIPKKLKTKSPPDKIEIRGEVFIAKSDFQELNNTNSGQFANPRNAAAGSLRQLDSSITAKRPLKFISHGFGNLESSTNKTYYSQMKEFKKWGIPISPYLKTCSSIKSLEEFYNDINKERSNIPYDIDGLVYKINDLNLQRRLGSAGKAPRWAIAHKFESESAETILEKIDVQIGRTGSVTPVARLRPLNIGGVLVSNATLHNFDEIEKKDIREGDRVIVERAGDVIPHIIEVIKSKNKKRSNSYKAPKKCPICGSKIVVDDEEVVIRCSGTYKCEAQIVGRLKHYVSRNALDIEGLGDKQINLFFRKGFIKKYSDIYLLKDKSREIANLEGW</sequence>
<dbReference type="Pfam" id="PF01653">
    <property type="entry name" value="DNA_ligase_aden"/>
    <property type="match status" value="1"/>
</dbReference>
<dbReference type="SMART" id="SM00532">
    <property type="entry name" value="LIGANc"/>
    <property type="match status" value="1"/>
</dbReference>
<dbReference type="Gene3D" id="2.40.50.140">
    <property type="entry name" value="Nucleic acid-binding proteins"/>
    <property type="match status" value="1"/>
</dbReference>
<evidence type="ECO:0000259" key="12">
    <source>
        <dbReference type="SMART" id="SM00532"/>
    </source>
</evidence>
<comment type="catalytic activity">
    <reaction evidence="11">
        <text>NAD(+) + (deoxyribonucleotide)n-3'-hydroxyl + 5'-phospho-(deoxyribonucleotide)m = (deoxyribonucleotide)n+m + AMP + beta-nicotinamide D-nucleotide.</text>
        <dbReference type="EC" id="6.5.1.2"/>
    </reaction>
</comment>
<evidence type="ECO:0000256" key="1">
    <source>
        <dbReference type="ARBA" id="ARBA00001946"/>
    </source>
</evidence>
<dbReference type="Pfam" id="PF03119">
    <property type="entry name" value="DNA_ligase_ZBD"/>
    <property type="match status" value="1"/>
</dbReference>
<evidence type="ECO:0000256" key="3">
    <source>
        <dbReference type="ARBA" id="ARBA00022598"/>
    </source>
</evidence>
<proteinExistence type="inferred from homology"/>
<evidence type="ECO:0000256" key="5">
    <source>
        <dbReference type="ARBA" id="ARBA00022723"/>
    </source>
</evidence>
<dbReference type="EMBL" id="UINC01022134">
    <property type="protein sequence ID" value="SVA91122.1"/>
    <property type="molecule type" value="Genomic_DNA"/>
</dbReference>
<feature type="non-terminal residue" evidence="13">
    <location>
        <position position="1"/>
    </location>
</feature>
<comment type="cofactor">
    <cofactor evidence="1">
        <name>Mg(2+)</name>
        <dbReference type="ChEBI" id="CHEBI:18420"/>
    </cofactor>
</comment>
<feature type="non-terminal residue" evidence="13">
    <location>
        <position position="488"/>
    </location>
</feature>
<keyword evidence="6" id="KW-0227">DNA damage</keyword>
<dbReference type="Gene3D" id="1.10.287.610">
    <property type="entry name" value="Helix hairpin bin"/>
    <property type="match status" value="1"/>
</dbReference>
<dbReference type="InterPro" id="IPR004150">
    <property type="entry name" value="NAD_DNA_ligase_OB"/>
</dbReference>
<dbReference type="FunFam" id="2.40.50.140:FF:000012">
    <property type="entry name" value="DNA ligase"/>
    <property type="match status" value="1"/>
</dbReference>
<feature type="domain" description="NAD-dependent DNA ligase N-terminal" evidence="12">
    <location>
        <begin position="5"/>
        <end position="446"/>
    </location>
</feature>
<evidence type="ECO:0000256" key="2">
    <source>
        <dbReference type="ARBA" id="ARBA00012722"/>
    </source>
</evidence>
<keyword evidence="5" id="KW-0479">Metal-binding</keyword>
<keyword evidence="7" id="KW-0862">Zinc</keyword>
<dbReference type="GO" id="GO:0046872">
    <property type="term" value="F:metal ion binding"/>
    <property type="evidence" value="ECO:0007669"/>
    <property type="project" value="UniProtKB-KW"/>
</dbReference>
<dbReference type="InterPro" id="IPR001679">
    <property type="entry name" value="DNA_ligase"/>
</dbReference>
<evidence type="ECO:0000313" key="13">
    <source>
        <dbReference type="EMBL" id="SVA91122.1"/>
    </source>
</evidence>
<dbReference type="GO" id="GO:0006260">
    <property type="term" value="P:DNA replication"/>
    <property type="evidence" value="ECO:0007669"/>
    <property type="project" value="UniProtKB-KW"/>
</dbReference>
<evidence type="ECO:0000256" key="9">
    <source>
        <dbReference type="ARBA" id="ARBA00023027"/>
    </source>
</evidence>
<dbReference type="NCBIfam" id="TIGR00575">
    <property type="entry name" value="dnlj"/>
    <property type="match status" value="1"/>
</dbReference>
<name>A0A381ZQE6_9ZZZZ</name>
<dbReference type="SUPFAM" id="SSF47781">
    <property type="entry name" value="RuvA domain 2-like"/>
    <property type="match status" value="1"/>
</dbReference>
<evidence type="ECO:0000256" key="8">
    <source>
        <dbReference type="ARBA" id="ARBA00022842"/>
    </source>
</evidence>
<accession>A0A381ZQE6</accession>
<reference evidence="13" key="1">
    <citation type="submission" date="2018-05" db="EMBL/GenBank/DDBJ databases">
        <authorList>
            <person name="Lanie J.A."/>
            <person name="Ng W.-L."/>
            <person name="Kazmierczak K.M."/>
            <person name="Andrzejewski T.M."/>
            <person name="Davidsen T.M."/>
            <person name="Wayne K.J."/>
            <person name="Tettelin H."/>
            <person name="Glass J.I."/>
            <person name="Rusch D."/>
            <person name="Podicherti R."/>
            <person name="Tsui H.-C.T."/>
            <person name="Winkler M.E."/>
        </authorList>
    </citation>
    <scope>NUCLEOTIDE SEQUENCE</scope>
</reference>
<dbReference type="Pfam" id="PF03120">
    <property type="entry name" value="OB_DNA_ligase"/>
    <property type="match status" value="1"/>
</dbReference>
<evidence type="ECO:0000256" key="6">
    <source>
        <dbReference type="ARBA" id="ARBA00022763"/>
    </source>
</evidence>
<dbReference type="AlphaFoldDB" id="A0A381ZQE6"/>
<dbReference type="CDD" id="cd00114">
    <property type="entry name" value="LIGANc"/>
    <property type="match status" value="1"/>
</dbReference>
<dbReference type="PANTHER" id="PTHR23389:SF9">
    <property type="entry name" value="DNA LIGASE"/>
    <property type="match status" value="1"/>
</dbReference>
<dbReference type="HAMAP" id="MF_01588">
    <property type="entry name" value="DNA_ligase_A"/>
    <property type="match status" value="1"/>
</dbReference>
<evidence type="ECO:0000256" key="4">
    <source>
        <dbReference type="ARBA" id="ARBA00022705"/>
    </source>
</evidence>
<evidence type="ECO:0000256" key="10">
    <source>
        <dbReference type="ARBA" id="ARBA00023204"/>
    </source>
</evidence>
<evidence type="ECO:0000256" key="7">
    <source>
        <dbReference type="ARBA" id="ARBA00022833"/>
    </source>
</evidence>
<dbReference type="InterPro" id="IPR004149">
    <property type="entry name" value="Znf_DNAligase_C4"/>
</dbReference>
<dbReference type="Gene3D" id="3.30.470.30">
    <property type="entry name" value="DNA ligase/mRNA capping enzyme"/>
    <property type="match status" value="1"/>
</dbReference>
<keyword evidence="9" id="KW-0520">NAD</keyword>